<dbReference type="EMBL" id="SIHJ01000001">
    <property type="protein sequence ID" value="TWT36786.1"/>
    <property type="molecule type" value="Genomic_DNA"/>
</dbReference>
<name>A0A5C5VDU2_9BACT</name>
<proteinExistence type="predicted"/>
<keyword evidence="2" id="KW-1185">Reference proteome</keyword>
<dbReference type="AlphaFoldDB" id="A0A5C5VDU2"/>
<evidence type="ECO:0000313" key="2">
    <source>
        <dbReference type="Proteomes" id="UP000316714"/>
    </source>
</evidence>
<reference evidence="1 2" key="1">
    <citation type="submission" date="2019-02" db="EMBL/GenBank/DDBJ databases">
        <title>Deep-cultivation of Planctomycetes and their phenomic and genomic characterization uncovers novel biology.</title>
        <authorList>
            <person name="Wiegand S."/>
            <person name="Jogler M."/>
            <person name="Boedeker C."/>
            <person name="Pinto D."/>
            <person name="Vollmers J."/>
            <person name="Rivas-Marin E."/>
            <person name="Kohn T."/>
            <person name="Peeters S.H."/>
            <person name="Heuer A."/>
            <person name="Rast P."/>
            <person name="Oberbeckmann S."/>
            <person name="Bunk B."/>
            <person name="Jeske O."/>
            <person name="Meyerdierks A."/>
            <person name="Storesund J.E."/>
            <person name="Kallscheuer N."/>
            <person name="Luecker S."/>
            <person name="Lage O.M."/>
            <person name="Pohl T."/>
            <person name="Merkel B.J."/>
            <person name="Hornburger P."/>
            <person name="Mueller R.-W."/>
            <person name="Bruemmer F."/>
            <person name="Labrenz M."/>
            <person name="Spormann A.M."/>
            <person name="Op Den Camp H."/>
            <person name="Overmann J."/>
            <person name="Amann R."/>
            <person name="Jetten M.S.M."/>
            <person name="Mascher T."/>
            <person name="Medema M.H."/>
            <person name="Devos D.P."/>
            <person name="Kaster A.-K."/>
            <person name="Ovreas L."/>
            <person name="Rohde M."/>
            <person name="Galperin M.Y."/>
            <person name="Jogler C."/>
        </authorList>
    </citation>
    <scope>NUCLEOTIDE SEQUENCE [LARGE SCALE GENOMIC DNA]</scope>
    <source>
        <strain evidence="1 2">KOR34</strain>
    </source>
</reference>
<dbReference type="RefSeq" id="WP_146563981.1">
    <property type="nucleotide sequence ID" value="NZ_SIHJ01000001.1"/>
</dbReference>
<dbReference type="OrthoDB" id="274356at2"/>
<gene>
    <name evidence="1" type="ORF">KOR34_17260</name>
</gene>
<accession>A0A5C5VDU2</accession>
<sequence length="110" mass="12809">MSVSLLDRWANWIGDRSLEQAIQAELRRGGFAVHASKIIRPRLVAIERPGWVQVHRFEVETLDSERHAVRLFGAVRDDGRSERPRVVLTHDRNERDSQLDAWCEGLIRRD</sequence>
<protein>
    <submittedName>
        <fullName evidence="1">Uncharacterized protein</fullName>
    </submittedName>
</protein>
<organism evidence="1 2">
    <name type="scientific">Posidoniimonas corsicana</name>
    <dbReference type="NCBI Taxonomy" id="1938618"/>
    <lineage>
        <taxon>Bacteria</taxon>
        <taxon>Pseudomonadati</taxon>
        <taxon>Planctomycetota</taxon>
        <taxon>Planctomycetia</taxon>
        <taxon>Pirellulales</taxon>
        <taxon>Lacipirellulaceae</taxon>
        <taxon>Posidoniimonas</taxon>
    </lineage>
</organism>
<comment type="caution">
    <text evidence="1">The sequence shown here is derived from an EMBL/GenBank/DDBJ whole genome shotgun (WGS) entry which is preliminary data.</text>
</comment>
<dbReference type="Proteomes" id="UP000316714">
    <property type="component" value="Unassembled WGS sequence"/>
</dbReference>
<evidence type="ECO:0000313" key="1">
    <source>
        <dbReference type="EMBL" id="TWT36786.1"/>
    </source>
</evidence>